<name>A0A6L6QF72_9BURK</name>
<accession>A0A6L6QF72</accession>
<gene>
    <name evidence="1" type="ORF">GM658_09310</name>
</gene>
<comment type="caution">
    <text evidence="1">The sequence shown here is derived from an EMBL/GenBank/DDBJ whole genome shotgun (WGS) entry which is preliminary data.</text>
</comment>
<dbReference type="OrthoDB" id="9155898at2"/>
<evidence type="ECO:0008006" key="3">
    <source>
        <dbReference type="Google" id="ProtNLM"/>
    </source>
</evidence>
<proteinExistence type="predicted"/>
<organism evidence="1 2">
    <name type="scientific">Massilia eburnea</name>
    <dbReference type="NCBI Taxonomy" id="1776165"/>
    <lineage>
        <taxon>Bacteria</taxon>
        <taxon>Pseudomonadati</taxon>
        <taxon>Pseudomonadota</taxon>
        <taxon>Betaproteobacteria</taxon>
        <taxon>Burkholderiales</taxon>
        <taxon>Oxalobacteraceae</taxon>
        <taxon>Telluria group</taxon>
        <taxon>Massilia</taxon>
    </lineage>
</organism>
<evidence type="ECO:0000313" key="1">
    <source>
        <dbReference type="EMBL" id="MTW10801.1"/>
    </source>
</evidence>
<dbReference type="InterPro" id="IPR032710">
    <property type="entry name" value="NTF2-like_dom_sf"/>
</dbReference>
<dbReference type="Gene3D" id="3.10.450.50">
    <property type="match status" value="1"/>
</dbReference>
<dbReference type="SUPFAM" id="SSF54427">
    <property type="entry name" value="NTF2-like"/>
    <property type="match status" value="1"/>
</dbReference>
<dbReference type="RefSeq" id="WP_155453749.1">
    <property type="nucleotide sequence ID" value="NZ_WNKX01000006.1"/>
</dbReference>
<dbReference type="AlphaFoldDB" id="A0A6L6QF72"/>
<dbReference type="Proteomes" id="UP000472320">
    <property type="component" value="Unassembled WGS sequence"/>
</dbReference>
<dbReference type="EMBL" id="WNKX01000006">
    <property type="protein sequence ID" value="MTW10801.1"/>
    <property type="molecule type" value="Genomic_DNA"/>
</dbReference>
<reference evidence="1 2" key="1">
    <citation type="submission" date="2019-11" db="EMBL/GenBank/DDBJ databases">
        <title>Type strains purchased from KCTC, JCM and DSMZ.</title>
        <authorList>
            <person name="Lu H."/>
        </authorList>
    </citation>
    <scope>NUCLEOTIDE SEQUENCE [LARGE SCALE GENOMIC DNA]</scope>
    <source>
        <strain evidence="1 2">JCM 31587</strain>
    </source>
</reference>
<protein>
    <recommendedName>
        <fullName evidence="3">SnoaL-like domain-containing protein</fullName>
    </recommendedName>
</protein>
<evidence type="ECO:0000313" key="2">
    <source>
        <dbReference type="Proteomes" id="UP000472320"/>
    </source>
</evidence>
<keyword evidence="2" id="KW-1185">Reference proteome</keyword>
<sequence>MDPRTFAIDLFDRWTQLWNLEFHLAADLLAPALELHYAQAGSELFDTVKTPEQLLHAIRHWHDLKPGIKFEVEGLPCVDAAQSGDSCSGTIARPYNVCLVNADNEDVWRSGTDILKFQDGLICEVWSVSSGREGRSFRQDLAFVPN</sequence>